<gene>
    <name evidence="2" type="ORF">POCULU_LOCUS5300</name>
</gene>
<accession>A0A9N9FUB1</accession>
<keyword evidence="3" id="KW-1185">Reference proteome</keyword>
<sequence length="355" mass="40538">MTRVIYKYYYVCERCNERIDIRKCLKCLAELKANLPRSTTIETVARPAPDTPTTTATTTRTPPRPVHPPTTTTTTTTGPKESVNNCGFSYDNNGFQSGELGAKNCNIKGTLQLPTNTQKNVKKIGIKVRHNYCEELLFTKVRHNKFMKSRVLSFWKSKMDLFTNNLPFTIDIPPEILKSIKIAPNQRRMEFELIAMLDGKEDTSVLVPTYLHNSPKKVINPSWSTDLYRVDLDNHFSPNTNYGHIVIAPRAQVNRLIVGIKEYYSLSNAPFQKRYIVRNIIDGSKFITLTPKTVGTCTEVGSKVKESLFLIPSSNSMLYDFSKHSETKVYHMIKVKIFLEGKDEIKLKRQCFVVP</sequence>
<evidence type="ECO:0000256" key="1">
    <source>
        <dbReference type="SAM" id="MobiDB-lite"/>
    </source>
</evidence>
<name>A0A9N9FUB1_9GLOM</name>
<feature type="compositionally biased region" description="Low complexity" evidence="1">
    <location>
        <begin position="45"/>
        <end position="61"/>
    </location>
</feature>
<comment type="caution">
    <text evidence="2">The sequence shown here is derived from an EMBL/GenBank/DDBJ whole genome shotgun (WGS) entry which is preliminary data.</text>
</comment>
<evidence type="ECO:0000313" key="2">
    <source>
        <dbReference type="EMBL" id="CAG8556683.1"/>
    </source>
</evidence>
<feature type="region of interest" description="Disordered" evidence="1">
    <location>
        <begin position="45"/>
        <end position="82"/>
    </location>
</feature>
<protein>
    <submittedName>
        <fullName evidence="2">10917_t:CDS:1</fullName>
    </submittedName>
</protein>
<evidence type="ECO:0000313" key="3">
    <source>
        <dbReference type="Proteomes" id="UP000789572"/>
    </source>
</evidence>
<dbReference type="OrthoDB" id="2405403at2759"/>
<dbReference type="EMBL" id="CAJVPJ010000791">
    <property type="protein sequence ID" value="CAG8556683.1"/>
    <property type="molecule type" value="Genomic_DNA"/>
</dbReference>
<organism evidence="2 3">
    <name type="scientific">Paraglomus occultum</name>
    <dbReference type="NCBI Taxonomy" id="144539"/>
    <lineage>
        <taxon>Eukaryota</taxon>
        <taxon>Fungi</taxon>
        <taxon>Fungi incertae sedis</taxon>
        <taxon>Mucoromycota</taxon>
        <taxon>Glomeromycotina</taxon>
        <taxon>Glomeromycetes</taxon>
        <taxon>Paraglomerales</taxon>
        <taxon>Paraglomeraceae</taxon>
        <taxon>Paraglomus</taxon>
    </lineage>
</organism>
<proteinExistence type="predicted"/>
<dbReference type="AlphaFoldDB" id="A0A9N9FUB1"/>
<reference evidence="2" key="1">
    <citation type="submission" date="2021-06" db="EMBL/GenBank/DDBJ databases">
        <authorList>
            <person name="Kallberg Y."/>
            <person name="Tangrot J."/>
            <person name="Rosling A."/>
        </authorList>
    </citation>
    <scope>NUCLEOTIDE SEQUENCE</scope>
    <source>
        <strain evidence="2">IA702</strain>
    </source>
</reference>
<dbReference type="Proteomes" id="UP000789572">
    <property type="component" value="Unassembled WGS sequence"/>
</dbReference>